<dbReference type="Proteomes" id="UP000824145">
    <property type="component" value="Unassembled WGS sequence"/>
</dbReference>
<gene>
    <name evidence="3" type="ORF">IAB07_01635</name>
</gene>
<proteinExistence type="predicted"/>
<dbReference type="Gene3D" id="2.160.20.110">
    <property type="match status" value="1"/>
</dbReference>
<dbReference type="EMBL" id="DVNJ01000005">
    <property type="protein sequence ID" value="HIU62456.1"/>
    <property type="molecule type" value="Genomic_DNA"/>
</dbReference>
<reference evidence="3" key="1">
    <citation type="submission" date="2020-10" db="EMBL/GenBank/DDBJ databases">
        <authorList>
            <person name="Gilroy R."/>
        </authorList>
    </citation>
    <scope>NUCLEOTIDE SEQUENCE</scope>
    <source>
        <strain evidence="3">9366</strain>
    </source>
</reference>
<dbReference type="InterPro" id="IPR011493">
    <property type="entry name" value="GLUG"/>
</dbReference>
<organism evidence="3 4">
    <name type="scientific">Candidatus Caccalectryoclostridium excrementigallinarum</name>
    <dbReference type="NCBI Taxonomy" id="2840710"/>
    <lineage>
        <taxon>Bacteria</taxon>
        <taxon>Bacillati</taxon>
        <taxon>Bacillota</taxon>
        <taxon>Clostridia</taxon>
        <taxon>Christensenellales</taxon>
        <taxon>Christensenellaceae</taxon>
        <taxon>Christensenellaceae incertae sedis</taxon>
        <taxon>Candidatus Caccalectryoclostridium</taxon>
    </lineage>
</organism>
<dbReference type="Pfam" id="PF07581">
    <property type="entry name" value="Glug"/>
    <property type="match status" value="1"/>
</dbReference>
<name>A0A9D1MLG1_9FIRM</name>
<evidence type="ECO:0000259" key="2">
    <source>
        <dbReference type="Pfam" id="PF07581"/>
    </source>
</evidence>
<protein>
    <recommendedName>
        <fullName evidence="2">GLUG domain-containing protein</fullName>
    </recommendedName>
</protein>
<comment type="caution">
    <text evidence="3">The sequence shown here is derived from an EMBL/GenBank/DDBJ whole genome shotgun (WGS) entry which is preliminary data.</text>
</comment>
<evidence type="ECO:0000313" key="4">
    <source>
        <dbReference type="Proteomes" id="UP000824145"/>
    </source>
</evidence>
<accession>A0A9D1MLG1</accession>
<evidence type="ECO:0000313" key="3">
    <source>
        <dbReference type="EMBL" id="HIU62456.1"/>
    </source>
</evidence>
<feature type="domain" description="GLUG" evidence="2">
    <location>
        <begin position="845"/>
        <end position="867"/>
    </location>
</feature>
<keyword evidence="1" id="KW-0732">Signal</keyword>
<dbReference type="AlphaFoldDB" id="A0A9D1MLG1"/>
<feature type="signal peptide" evidence="1">
    <location>
        <begin position="1"/>
        <end position="28"/>
    </location>
</feature>
<evidence type="ECO:0000256" key="1">
    <source>
        <dbReference type="SAM" id="SignalP"/>
    </source>
</evidence>
<sequence>MGRMMRKKSVLALILIFALALSFVAVFAACDDASKLETPTGFTFNQATVTLSWSPVEHAYSYDVVVVNEKGEQVMATSVPASEDEDGEPVTPAQSLAEIRGSGTYTVRVQALADRSELDVSGNPLYKDSDVAEYSYKRGVQFDNPQNVRAEFTQAGEGFGIRVSFDAVEGAADYTINIMRGSTVLSELSTGLLSNFFETYTEKDSAGNETTKRYDANPDVYTVRVRADAGEGSGDLNSGWSTTQVTISETLDEPYINRLVVTGATTQRIEWGKVSNAEELLVEAWKIGEGESALDVLKKVNEAGFAEEADYSYSRPATASSCSLSNLNIEEPGQYLLTVRAVGDGEVYLSSGRVNSVNAEEATDESKLVVVNMASSPVAAEGTPEGGGVNVTATASNAATAEANAIAKANGMVDRVQIRFNEEALENINLFKIILSSVNTSSSNSLSDITVEIRLEKDEEKGWIIYGSDDGDDYRGELTREGEGYVLTYDLDRIFHEEAEEGESEGAHLQSSRNVYGRYFNVKVQVGYYESHTYTISSEDTPVLVAARTQSIQTALDASYLSYCMPSYDAASKTYTIREEVSEEGVGDASARAQFMYIQKLMLEGNECEGVTFVIGEDIDFSSNAWLAVENGYTFKGTIKSAEVDHSAQGDGSDMRSGEYIISDLTVVNAAKLQYSRSEEHGEEVKDYRFTQNYAMFPSFAGTLSHVNFLDVTATDVQYSYTVKSESEDGDEAEEKTEYRRVSSSAAIAGEIKSGARVEYVFVSGSLTGVNMSGALAAVNSGEVIACESDVALTATSYDGASEVDGVREVYVGGLIGKNAGKVSASAHRGSVTATNNITTDSAVSAVGGFVGYNSGTIVNSYATGAVKGNGVASVGGFVGENAAGASISSSYFGTRYVSNAPGRLNTVSGTRSGGFVGNNAGNIECAYAVASVNGNTAAGGFAAQNSGTIVSSYSVGRTVAGESRPAFIAGEETPEGCYMVDTSYDHATISSLLSSLNEGLASSFASASAAQGFETPLVAGLLYGDRFEETITANTTPTITATVGAGESADIFGYNDLPVFEGYKAKVYVTDGPGRLGRTGTALVKYEMSGNGGVVSVLTLKISM</sequence>
<feature type="chain" id="PRO_5039687310" description="GLUG domain-containing protein" evidence="1">
    <location>
        <begin position="29"/>
        <end position="1105"/>
    </location>
</feature>
<dbReference type="PROSITE" id="PS51257">
    <property type="entry name" value="PROKAR_LIPOPROTEIN"/>
    <property type="match status" value="1"/>
</dbReference>
<reference evidence="3" key="2">
    <citation type="journal article" date="2021" name="PeerJ">
        <title>Extensive microbial diversity within the chicken gut microbiome revealed by metagenomics and culture.</title>
        <authorList>
            <person name="Gilroy R."/>
            <person name="Ravi A."/>
            <person name="Getino M."/>
            <person name="Pursley I."/>
            <person name="Horton D.L."/>
            <person name="Alikhan N.F."/>
            <person name="Baker D."/>
            <person name="Gharbi K."/>
            <person name="Hall N."/>
            <person name="Watson M."/>
            <person name="Adriaenssens E.M."/>
            <person name="Foster-Nyarko E."/>
            <person name="Jarju S."/>
            <person name="Secka A."/>
            <person name="Antonio M."/>
            <person name="Oren A."/>
            <person name="Chaudhuri R.R."/>
            <person name="La Ragione R."/>
            <person name="Hildebrand F."/>
            <person name="Pallen M.J."/>
        </authorList>
    </citation>
    <scope>NUCLEOTIDE SEQUENCE</scope>
    <source>
        <strain evidence="3">9366</strain>
    </source>
</reference>